<name>A0ABY5W8C5_9ACTN</name>
<accession>A0ABY5W8C5</accession>
<reference evidence="1" key="1">
    <citation type="submission" date="2021-04" db="EMBL/GenBank/DDBJ databases">
        <authorList>
            <person name="Hartkoorn R.C."/>
            <person name="Beaudoing E."/>
            <person name="Hot D."/>
        </authorList>
    </citation>
    <scope>NUCLEOTIDE SEQUENCE</scope>
    <source>
        <strain evidence="1">NRRL B-16292</strain>
    </source>
</reference>
<keyword evidence="2" id="KW-1185">Reference proteome</keyword>
<proteinExistence type="predicted"/>
<gene>
    <name evidence="1" type="ORF">Dfulv_16430</name>
</gene>
<dbReference type="RefSeq" id="WP_259863939.1">
    <property type="nucleotide sequence ID" value="NZ_BAAAST010000073.1"/>
</dbReference>
<protein>
    <submittedName>
        <fullName evidence="1">Uncharacterized protein</fullName>
    </submittedName>
</protein>
<dbReference type="Proteomes" id="UP001059617">
    <property type="component" value="Chromosome"/>
</dbReference>
<dbReference type="EMBL" id="CP073720">
    <property type="protein sequence ID" value="UWP85734.1"/>
    <property type="molecule type" value="Genomic_DNA"/>
</dbReference>
<organism evidence="1 2">
    <name type="scientific">Dactylosporangium fulvum</name>
    <dbReference type="NCBI Taxonomy" id="53359"/>
    <lineage>
        <taxon>Bacteria</taxon>
        <taxon>Bacillati</taxon>
        <taxon>Actinomycetota</taxon>
        <taxon>Actinomycetes</taxon>
        <taxon>Micromonosporales</taxon>
        <taxon>Micromonosporaceae</taxon>
        <taxon>Dactylosporangium</taxon>
    </lineage>
</organism>
<sequence length="242" mass="26762">MVSNASRRHDLLDRFDWASLEHGGGRASDTPSLLAGLTSGRRAEVVSALNHLWDDLFHQGTVYSATVAAAQYVAVLLGEPLIPVWEPGRRPLRARLLDWLTGMAYAVGNAADSRWQIWFGYSRTEGIPLVRQMQRLRPELFDAVQVCLADPDPVISDAALTTTVCLLDAPELAAHRGRVVALVRQKVLVDPEWGDRDMVFESLESWGEDIAELRALAAPVAEKVLWNDIWSADRGPTDVAPF</sequence>
<reference evidence="1" key="2">
    <citation type="submission" date="2022-09" db="EMBL/GenBank/DDBJ databases">
        <title>Biosynthetic gene clusters of Dactylosporangioum fulvum.</title>
        <authorList>
            <person name="Caradec T."/>
        </authorList>
    </citation>
    <scope>NUCLEOTIDE SEQUENCE</scope>
    <source>
        <strain evidence="1">NRRL B-16292</strain>
    </source>
</reference>
<evidence type="ECO:0000313" key="1">
    <source>
        <dbReference type="EMBL" id="UWP85734.1"/>
    </source>
</evidence>
<evidence type="ECO:0000313" key="2">
    <source>
        <dbReference type="Proteomes" id="UP001059617"/>
    </source>
</evidence>